<evidence type="ECO:0000313" key="6">
    <source>
        <dbReference type="Proteomes" id="UP001524473"/>
    </source>
</evidence>
<name>A0ABT1RVN8_9FIRM</name>
<dbReference type="EMBL" id="JANFZH010000003">
    <property type="protein sequence ID" value="MCQ4838737.1"/>
    <property type="molecule type" value="Genomic_DNA"/>
</dbReference>
<dbReference type="InterPro" id="IPR005770">
    <property type="entry name" value="PhnD"/>
</dbReference>
<evidence type="ECO:0000256" key="4">
    <source>
        <dbReference type="SAM" id="SignalP"/>
    </source>
</evidence>
<comment type="similarity">
    <text evidence="1">Belongs to the phosphate/phosphite/phosphonate binding protein family.</text>
</comment>
<dbReference type="Gene3D" id="3.40.190.10">
    <property type="entry name" value="Periplasmic binding protein-like II"/>
    <property type="match status" value="2"/>
</dbReference>
<feature type="signal peptide" evidence="4">
    <location>
        <begin position="1"/>
        <end position="21"/>
    </location>
</feature>
<evidence type="ECO:0000256" key="1">
    <source>
        <dbReference type="ARBA" id="ARBA00007162"/>
    </source>
</evidence>
<comment type="caution">
    <text evidence="5">The sequence shown here is derived from an EMBL/GenBank/DDBJ whole genome shotgun (WGS) entry which is preliminary data.</text>
</comment>
<dbReference type="PANTHER" id="PTHR35841:SF1">
    <property type="entry name" value="PHOSPHONATES-BINDING PERIPLASMIC PROTEIN"/>
    <property type="match status" value="1"/>
</dbReference>
<evidence type="ECO:0000256" key="3">
    <source>
        <dbReference type="SAM" id="MobiDB-lite"/>
    </source>
</evidence>
<reference evidence="5 6" key="1">
    <citation type="submission" date="2022-06" db="EMBL/GenBank/DDBJ databases">
        <title>Isolation of gut microbiota from human fecal samples.</title>
        <authorList>
            <person name="Pamer E.G."/>
            <person name="Barat B."/>
            <person name="Waligurski E."/>
            <person name="Medina S."/>
            <person name="Paddock L."/>
            <person name="Mostad J."/>
        </authorList>
    </citation>
    <scope>NUCLEOTIDE SEQUENCE [LARGE SCALE GENOMIC DNA]</scope>
    <source>
        <strain evidence="5 6">DFI.9.73</strain>
    </source>
</reference>
<proteinExistence type="inferred from homology"/>
<dbReference type="SUPFAM" id="SSF53850">
    <property type="entry name" value="Periplasmic binding protein-like II"/>
    <property type="match status" value="1"/>
</dbReference>
<keyword evidence="6" id="KW-1185">Reference proteome</keyword>
<dbReference type="NCBIfam" id="TIGR01098">
    <property type="entry name" value="3A0109s03R"/>
    <property type="match status" value="1"/>
</dbReference>
<gene>
    <name evidence="5" type="ORF">NE695_02275</name>
</gene>
<sequence>MKAKKIAALTLTALMAAASMTGCSESGTSSGSSAGNSAGNSSQSSASTAAASADDYGLKEFVMVMIPGEDTEKSVQLRDNMAEDMSKALGIPVTTYRATDYSAAVEAMRTGNAQLAEFGPFSYVTARERAGAEALAVRGTKDGVSGYQSYIVVKSDSGIHTLEDLQGKTFSFVDPESTSGNVVPCNELLNAFPDLGLTFDDLHTDGKFFKSAMFAGTHPGSMQAVIQGNVDAGAVASSTYENQIQAGNAKEDDLKILHESPTIPSDPIAIQKDLPQALKDKVKEFLLSYDDADYFSDAERIEEGKEIQRFIEANDSDYDYLQELKEKFNLSD</sequence>
<dbReference type="CDD" id="cd01071">
    <property type="entry name" value="PBP2_PhnD_like"/>
    <property type="match status" value="1"/>
</dbReference>
<evidence type="ECO:0000313" key="5">
    <source>
        <dbReference type="EMBL" id="MCQ4838737.1"/>
    </source>
</evidence>
<feature type="chain" id="PRO_5046781151" evidence="4">
    <location>
        <begin position="22"/>
        <end position="332"/>
    </location>
</feature>
<keyword evidence="2 4" id="KW-0732">Signal</keyword>
<dbReference type="PANTHER" id="PTHR35841">
    <property type="entry name" value="PHOSPHONATES-BINDING PERIPLASMIC PROTEIN"/>
    <property type="match status" value="1"/>
</dbReference>
<evidence type="ECO:0000256" key="2">
    <source>
        <dbReference type="ARBA" id="ARBA00022729"/>
    </source>
</evidence>
<dbReference type="RefSeq" id="WP_256191523.1">
    <property type="nucleotide sequence ID" value="NZ_CATZHN010000025.1"/>
</dbReference>
<organism evidence="5 6">
    <name type="scientific">Neglectibacter timonensis</name>
    <dbReference type="NCBI Taxonomy" id="1776382"/>
    <lineage>
        <taxon>Bacteria</taxon>
        <taxon>Bacillati</taxon>
        <taxon>Bacillota</taxon>
        <taxon>Clostridia</taxon>
        <taxon>Eubacteriales</taxon>
        <taxon>Oscillospiraceae</taxon>
        <taxon>Neglectibacter</taxon>
    </lineage>
</organism>
<protein>
    <submittedName>
        <fullName evidence="5">Phosphate/phosphite/phosphonate ABC transporter substrate-binding protein</fullName>
    </submittedName>
</protein>
<dbReference type="Proteomes" id="UP001524473">
    <property type="component" value="Unassembled WGS sequence"/>
</dbReference>
<feature type="region of interest" description="Disordered" evidence="3">
    <location>
        <begin position="25"/>
        <end position="46"/>
    </location>
</feature>
<dbReference type="Pfam" id="PF12974">
    <property type="entry name" value="Phosphonate-bd"/>
    <property type="match status" value="1"/>
</dbReference>
<dbReference type="PROSITE" id="PS51257">
    <property type="entry name" value="PROKAR_LIPOPROTEIN"/>
    <property type="match status" value="1"/>
</dbReference>
<accession>A0ABT1RVN8</accession>